<dbReference type="RefSeq" id="WP_080888961.1">
    <property type="nucleotide sequence ID" value="NZ_JZTB01000052.1"/>
</dbReference>
<proteinExistence type="predicted"/>
<sequence length="480" mass="51689">MGDVITVGSKTSTGGVVLTGNGSVKVNGQPVALIGDMGTCLCGSKSCKGQGPIVSQSPRSANVFGEDLARIGDLVDTGCGSCFIVSSSHGVSLSTSTATSLNMGSGVNIGNGVNINGGGLAINRSLNSPSSASAMSSTVDTVSNNPNSVASTLLNNNIVKKSISSATQLMNHNKKEFIAVIGGQYDNTPNKMMFIAQAVRYMRKNVISKDNYYSLVLVTTGYSNGQIELVKSSCEKYGFSLITVTSLSNIIQYINNRNNVLIEKLMFFAHGIPFSIEFGYKLGSNEKNVSDLSFNLNTYKNITPEAFSLTAKIESYACRTGMGNPSDLSVGDVLDNMSASVILIGSLGLPTAISLQALKTKYGIHIVEDGVQLNPMSENSLAQYMANYYKRPVKAFVTRSDYKGTWGTSLDRKKAEYLCNTILENEEWCDEFDEKDNERRYSKREFNVVYNIDGALNDVSTSIFSTPVTSGSYIKEFFPQ</sequence>
<dbReference type="AlphaFoldDB" id="A0AAX0YS68"/>
<accession>A0AAX0YS68</accession>
<name>A0AAX0YS68_9GAMM</name>
<dbReference type="Proteomes" id="UP000240728">
    <property type="component" value="Unassembled WGS sequence"/>
</dbReference>
<organism evidence="1 2">
    <name type="scientific">Photobacterium kishitanii</name>
    <dbReference type="NCBI Taxonomy" id="318456"/>
    <lineage>
        <taxon>Bacteria</taxon>
        <taxon>Pseudomonadati</taxon>
        <taxon>Pseudomonadota</taxon>
        <taxon>Gammaproteobacteria</taxon>
        <taxon>Vibrionales</taxon>
        <taxon>Vibrionaceae</taxon>
        <taxon>Photobacterium</taxon>
    </lineage>
</organism>
<keyword evidence="2" id="KW-1185">Reference proteome</keyword>
<evidence type="ECO:0000313" key="2">
    <source>
        <dbReference type="Proteomes" id="UP000240728"/>
    </source>
</evidence>
<dbReference type="InterPro" id="IPR008727">
    <property type="entry name" value="PAAR_motif"/>
</dbReference>
<dbReference type="CDD" id="cd14744">
    <property type="entry name" value="PAAR_CT_2"/>
    <property type="match status" value="1"/>
</dbReference>
<dbReference type="EMBL" id="PYOZ01000016">
    <property type="protein sequence ID" value="PSX43451.1"/>
    <property type="molecule type" value="Genomic_DNA"/>
</dbReference>
<gene>
    <name evidence="1" type="ORF">C0W53_18710</name>
</gene>
<dbReference type="Gene3D" id="2.60.200.60">
    <property type="match status" value="1"/>
</dbReference>
<dbReference type="Pfam" id="PF05488">
    <property type="entry name" value="PAAR_motif"/>
    <property type="match status" value="1"/>
</dbReference>
<comment type="caution">
    <text evidence="1">The sequence shown here is derived from an EMBL/GenBank/DDBJ whole genome shotgun (WGS) entry which is preliminary data.</text>
</comment>
<protein>
    <submittedName>
        <fullName evidence="1">PAAR domain-containing protein</fullName>
    </submittedName>
</protein>
<reference evidence="1 2" key="1">
    <citation type="submission" date="2018-01" db="EMBL/GenBank/DDBJ databases">
        <title>Whole genome sequencing of Histamine producing bacteria.</title>
        <authorList>
            <person name="Butler K."/>
        </authorList>
    </citation>
    <scope>NUCLEOTIDE SEQUENCE [LARGE SCALE GENOMIC DNA]</scope>
    <source>
        <strain evidence="1 2">A1-4</strain>
    </source>
</reference>
<evidence type="ECO:0000313" key="1">
    <source>
        <dbReference type="EMBL" id="PSX43451.1"/>
    </source>
</evidence>